<name>A0A5N5P6L9_PANHP</name>
<protein>
    <submittedName>
        <fullName evidence="2">Uncharacterized protein</fullName>
    </submittedName>
</protein>
<sequence>MSGECEETRTTEMSLSEGQRKHQKGNEERPKSPETSCVSFKSDQSKPLSINFKEGTASQDRGTVASCVSFKSDRSKPISINFKEETTSQEMNSSSSLKGDQPLRGTVASCVSFKSDRSKPISINFKKETTSQEMNSSSSLKGDQPLRQNSPLAKQLRHTPDKTTDKTTGILSKERDHIEPEAAVKTAKLEKKITDFLYNIFNDLENKMIVFIKHELEMFKKLLTEKNTKYYGEVRDDLWSIKEAALDMALYFLKMMEHNDLADALQDALIGFQQRALRTNLCKKYQHGLLYSDVIAIAGQFFMLLLHEKEDPRYQLQP</sequence>
<feature type="compositionally biased region" description="Basic and acidic residues" evidence="1">
    <location>
        <begin position="18"/>
        <end position="32"/>
    </location>
</feature>
<dbReference type="Proteomes" id="UP000327468">
    <property type="component" value="Chromosome 6"/>
</dbReference>
<feature type="compositionally biased region" description="Polar residues" evidence="1">
    <location>
        <begin position="131"/>
        <end position="152"/>
    </location>
</feature>
<dbReference type="EMBL" id="VFJC01000007">
    <property type="protein sequence ID" value="KAB5574583.1"/>
    <property type="molecule type" value="Genomic_DNA"/>
</dbReference>
<keyword evidence="3" id="KW-1185">Reference proteome</keyword>
<comment type="caution">
    <text evidence="2">The sequence shown here is derived from an EMBL/GenBank/DDBJ whole genome shotgun (WGS) entry which is preliminary data.</text>
</comment>
<feature type="region of interest" description="Disordered" evidence="1">
    <location>
        <begin position="1"/>
        <end position="44"/>
    </location>
</feature>
<feature type="compositionally biased region" description="Polar residues" evidence="1">
    <location>
        <begin position="33"/>
        <end position="44"/>
    </location>
</feature>
<feature type="compositionally biased region" description="Basic and acidic residues" evidence="1">
    <location>
        <begin position="1"/>
        <end position="10"/>
    </location>
</feature>
<evidence type="ECO:0000313" key="3">
    <source>
        <dbReference type="Proteomes" id="UP000327468"/>
    </source>
</evidence>
<reference evidence="2 3" key="1">
    <citation type="submission" date="2019-06" db="EMBL/GenBank/DDBJ databases">
        <title>A chromosome-scale genome assembly of the striped catfish, Pangasianodon hypophthalmus.</title>
        <authorList>
            <person name="Wen M."/>
            <person name="Zahm M."/>
            <person name="Roques C."/>
            <person name="Cabau C."/>
            <person name="Klopp C."/>
            <person name="Donnadieu C."/>
            <person name="Jouanno E."/>
            <person name="Avarre J.-C."/>
            <person name="Campet M."/>
            <person name="Ha T.T.T."/>
            <person name="Dugue R."/>
            <person name="Lampietro C."/>
            <person name="Louis A."/>
            <person name="Herpin A."/>
            <person name="Echchiki A."/>
            <person name="Berthelot C."/>
            <person name="Parey E."/>
            <person name="Roest-Crollius H."/>
            <person name="Braasch I."/>
            <person name="Postlethwait J."/>
            <person name="Bobe J."/>
            <person name="Montfort J."/>
            <person name="Bouchez O."/>
            <person name="Begum T."/>
            <person name="Schartl M."/>
            <person name="Guiguen Y."/>
        </authorList>
    </citation>
    <scope>NUCLEOTIDE SEQUENCE [LARGE SCALE GENOMIC DNA]</scope>
    <source>
        <strain evidence="2 3">Indonesia</strain>
        <tissue evidence="2">Blood</tissue>
    </source>
</reference>
<evidence type="ECO:0000313" key="2">
    <source>
        <dbReference type="EMBL" id="KAB5574583.1"/>
    </source>
</evidence>
<evidence type="ECO:0000256" key="1">
    <source>
        <dbReference type="SAM" id="MobiDB-lite"/>
    </source>
</evidence>
<feature type="region of interest" description="Disordered" evidence="1">
    <location>
        <begin position="124"/>
        <end position="176"/>
    </location>
</feature>
<proteinExistence type="predicted"/>
<accession>A0A5N5P6L9</accession>
<gene>
    <name evidence="2" type="ORF">PHYPO_G00210630</name>
</gene>
<organism evidence="2 3">
    <name type="scientific">Pangasianodon hypophthalmus</name>
    <name type="common">Striped catfish</name>
    <name type="synonym">Helicophagus hypophthalmus</name>
    <dbReference type="NCBI Taxonomy" id="310915"/>
    <lineage>
        <taxon>Eukaryota</taxon>
        <taxon>Metazoa</taxon>
        <taxon>Chordata</taxon>
        <taxon>Craniata</taxon>
        <taxon>Vertebrata</taxon>
        <taxon>Euteleostomi</taxon>
        <taxon>Actinopterygii</taxon>
        <taxon>Neopterygii</taxon>
        <taxon>Teleostei</taxon>
        <taxon>Ostariophysi</taxon>
        <taxon>Siluriformes</taxon>
        <taxon>Pangasiidae</taxon>
        <taxon>Pangasianodon</taxon>
    </lineage>
</organism>
<dbReference type="AlphaFoldDB" id="A0A5N5P6L9"/>